<keyword evidence="2" id="KW-0812">Transmembrane</keyword>
<dbReference type="HOGENOM" id="CLU_2206208_0_0_11"/>
<dbReference type="Proteomes" id="UP000002484">
    <property type="component" value="Chromosome"/>
</dbReference>
<feature type="transmembrane region" description="Helical" evidence="2">
    <location>
        <begin position="26"/>
        <end position="46"/>
    </location>
</feature>
<dbReference type="KEGG" id="fri:FraEuI1c_5876"/>
<feature type="transmembrane region" description="Helical" evidence="2">
    <location>
        <begin position="58"/>
        <end position="80"/>
    </location>
</feature>
<name>E3IYB5_PSEI1</name>
<dbReference type="InParanoid" id="E3IYB5"/>
<dbReference type="EMBL" id="CP002299">
    <property type="protein sequence ID" value="ADP83860.1"/>
    <property type="molecule type" value="Genomic_DNA"/>
</dbReference>
<proteinExistence type="predicted"/>
<reference evidence="3 4" key="1">
    <citation type="submission" date="2010-10" db="EMBL/GenBank/DDBJ databases">
        <title>Complete sequence of Frankia sp. EuI1c.</title>
        <authorList>
            <consortium name="US DOE Joint Genome Institute"/>
            <person name="Lucas S."/>
            <person name="Copeland A."/>
            <person name="Lapidus A."/>
            <person name="Cheng J.-F."/>
            <person name="Bruce D."/>
            <person name="Goodwin L."/>
            <person name="Pitluck S."/>
            <person name="Chertkov O."/>
            <person name="Detter J.C."/>
            <person name="Han C."/>
            <person name="Tapia R."/>
            <person name="Land M."/>
            <person name="Hauser L."/>
            <person name="Jeffries C."/>
            <person name="Kyrpides N."/>
            <person name="Ivanova N."/>
            <person name="Mikhailova N."/>
            <person name="Beauchemin N."/>
            <person name="Sen A."/>
            <person name="Sur S.A."/>
            <person name="Gtari M."/>
            <person name="Wall L."/>
            <person name="Tisa L."/>
            <person name="Woyke T."/>
        </authorList>
    </citation>
    <scope>NUCLEOTIDE SEQUENCE [LARGE SCALE GENOMIC DNA]</scope>
    <source>
        <strain evidence="4">DSM 45817 / CECT 9037 / EuI1c</strain>
    </source>
</reference>
<keyword evidence="4" id="KW-1185">Reference proteome</keyword>
<protein>
    <submittedName>
        <fullName evidence="3">Uncharacterized protein</fullName>
    </submittedName>
</protein>
<keyword evidence="2" id="KW-1133">Transmembrane helix</keyword>
<keyword evidence="2" id="KW-0472">Membrane</keyword>
<gene>
    <name evidence="3" type="ordered locus">FraEuI1c_5876</name>
</gene>
<evidence type="ECO:0000313" key="4">
    <source>
        <dbReference type="Proteomes" id="UP000002484"/>
    </source>
</evidence>
<dbReference type="RefSeq" id="WP_013426978.1">
    <property type="nucleotide sequence ID" value="NC_014666.1"/>
</dbReference>
<organism evidence="3 4">
    <name type="scientific">Pseudofrankia inefficax (strain DSM 45817 / CECT 9037 / DDB 130130 / EuI1c)</name>
    <name type="common">Frankia inefficax</name>
    <dbReference type="NCBI Taxonomy" id="298654"/>
    <lineage>
        <taxon>Bacteria</taxon>
        <taxon>Bacillati</taxon>
        <taxon>Actinomycetota</taxon>
        <taxon>Actinomycetes</taxon>
        <taxon>Frankiales</taxon>
        <taxon>Frankiaceae</taxon>
        <taxon>Pseudofrankia</taxon>
    </lineage>
</organism>
<evidence type="ECO:0000256" key="2">
    <source>
        <dbReference type="SAM" id="Phobius"/>
    </source>
</evidence>
<feature type="region of interest" description="Disordered" evidence="1">
    <location>
        <begin position="83"/>
        <end position="107"/>
    </location>
</feature>
<evidence type="ECO:0000256" key="1">
    <source>
        <dbReference type="SAM" id="MobiDB-lite"/>
    </source>
</evidence>
<accession>E3IYB5</accession>
<evidence type="ECO:0000313" key="3">
    <source>
        <dbReference type="EMBL" id="ADP83860.1"/>
    </source>
</evidence>
<sequence length="107" mass="10868">MDVNLAESFFTAAPVESMGRSGGDGATAFALVMALIAAMVLIRLLRAAWEVIAPLVRPVLALACALLTTIIVIVVLLGGAPRHASAGSPVPPAQITTSARPGLAPQI</sequence>
<dbReference type="AlphaFoldDB" id="E3IYB5"/>